<dbReference type="GO" id="GO:0016787">
    <property type="term" value="F:hydrolase activity"/>
    <property type="evidence" value="ECO:0007669"/>
    <property type="project" value="UniProtKB-KW"/>
</dbReference>
<dbReference type="Proteomes" id="UP000199086">
    <property type="component" value="Unassembled WGS sequence"/>
</dbReference>
<organism evidence="2 3">
    <name type="scientific">Raineyella antarctica</name>
    <dbReference type="NCBI Taxonomy" id="1577474"/>
    <lineage>
        <taxon>Bacteria</taxon>
        <taxon>Bacillati</taxon>
        <taxon>Actinomycetota</taxon>
        <taxon>Actinomycetes</taxon>
        <taxon>Propionibacteriales</taxon>
        <taxon>Propionibacteriaceae</taxon>
        <taxon>Raineyella</taxon>
    </lineage>
</organism>
<name>A0A1G6IIK4_9ACTN</name>
<accession>A0A1G6IIK4</accession>
<dbReference type="RefSeq" id="WP_092613790.1">
    <property type="nucleotide sequence ID" value="NZ_FMYF01000017.1"/>
</dbReference>
<reference evidence="2 3" key="1">
    <citation type="submission" date="2016-06" db="EMBL/GenBank/DDBJ databases">
        <authorList>
            <person name="Olsen C.W."/>
            <person name="Carey S."/>
            <person name="Hinshaw L."/>
            <person name="Karasin A.I."/>
        </authorList>
    </citation>
    <scope>NUCLEOTIDE SEQUENCE [LARGE SCALE GENOMIC DNA]</scope>
    <source>
        <strain evidence="2 3">LZ-22</strain>
    </source>
</reference>
<keyword evidence="3" id="KW-1185">Reference proteome</keyword>
<dbReference type="SUPFAM" id="SSF53254">
    <property type="entry name" value="Phosphoglycerate mutase-like"/>
    <property type="match status" value="1"/>
</dbReference>
<evidence type="ECO:0000313" key="3">
    <source>
        <dbReference type="Proteomes" id="UP000199086"/>
    </source>
</evidence>
<dbReference type="InterPro" id="IPR029033">
    <property type="entry name" value="His_PPase_superfam"/>
</dbReference>
<gene>
    <name evidence="2" type="ORF">GA0111570_1178</name>
</gene>
<dbReference type="CDD" id="cd07067">
    <property type="entry name" value="HP_PGM_like"/>
    <property type="match status" value="1"/>
</dbReference>
<dbReference type="InterPro" id="IPR051021">
    <property type="entry name" value="Mito_Ser/Thr_phosphatase"/>
</dbReference>
<evidence type="ECO:0000313" key="2">
    <source>
        <dbReference type="EMBL" id="SDC06243.1"/>
    </source>
</evidence>
<dbReference type="PANTHER" id="PTHR20935:SF1">
    <property type="entry name" value="SLL1549 PROTEIN"/>
    <property type="match status" value="1"/>
</dbReference>
<dbReference type="EMBL" id="FMYF01000017">
    <property type="protein sequence ID" value="SDC06243.1"/>
    <property type="molecule type" value="Genomic_DNA"/>
</dbReference>
<dbReference type="OrthoDB" id="9810154at2"/>
<proteinExistence type="predicted"/>
<dbReference type="Gene3D" id="3.40.50.1240">
    <property type="entry name" value="Phosphoglycerate mutase-like"/>
    <property type="match status" value="1"/>
</dbReference>
<dbReference type="Pfam" id="PF00300">
    <property type="entry name" value="His_Phos_1"/>
    <property type="match status" value="1"/>
</dbReference>
<dbReference type="SMART" id="SM00855">
    <property type="entry name" value="PGAM"/>
    <property type="match status" value="1"/>
</dbReference>
<keyword evidence="1" id="KW-0378">Hydrolase</keyword>
<dbReference type="InterPro" id="IPR013078">
    <property type="entry name" value="His_Pase_superF_clade-1"/>
</dbReference>
<dbReference type="STRING" id="1577474.GA0111570_1178"/>
<sequence>MDQRPSGTSANQHVLYLMRHAKAEELHPGDADHTRELTERGRGQARAVGEWLEQTGEQIDRVLCSEAARARQTLEDLGIDAPAEYRWELYNSGADRILDQLRKVDEDVRTVLVVAHAPGIPALTWDLVEPISSDQGARATIAHHFPAATIVRLEFSGTWQDLESARLTHARVD</sequence>
<protein>
    <submittedName>
        <fullName evidence="2">Phosphohistidine phosphatase</fullName>
    </submittedName>
</protein>
<evidence type="ECO:0000256" key="1">
    <source>
        <dbReference type="ARBA" id="ARBA00022801"/>
    </source>
</evidence>
<dbReference type="AlphaFoldDB" id="A0A1G6IIK4"/>
<dbReference type="PANTHER" id="PTHR20935">
    <property type="entry name" value="PHOSPHOGLYCERATE MUTASE-RELATED"/>
    <property type="match status" value="1"/>
</dbReference>